<keyword evidence="5" id="KW-0472">Membrane</keyword>
<dbReference type="SMART" id="SM00304">
    <property type="entry name" value="HAMP"/>
    <property type="match status" value="2"/>
</dbReference>
<evidence type="ECO:0000256" key="1">
    <source>
        <dbReference type="ARBA" id="ARBA00023224"/>
    </source>
</evidence>
<comment type="similarity">
    <text evidence="2">Belongs to the methyl-accepting chemotaxis (MCP) protein family.</text>
</comment>
<feature type="transmembrane region" description="Helical" evidence="5">
    <location>
        <begin position="313"/>
        <end position="335"/>
    </location>
</feature>
<dbReference type="PANTHER" id="PTHR32089:SF112">
    <property type="entry name" value="LYSOZYME-LIKE PROTEIN-RELATED"/>
    <property type="match status" value="1"/>
</dbReference>
<keyword evidence="5" id="KW-0812">Transmembrane</keyword>
<keyword evidence="1 3" id="KW-0807">Transducer</keyword>
<dbReference type="CDD" id="cd06225">
    <property type="entry name" value="HAMP"/>
    <property type="match status" value="1"/>
</dbReference>
<dbReference type="AlphaFoldDB" id="A0A0U5AVG4"/>
<dbReference type="PANTHER" id="PTHR32089">
    <property type="entry name" value="METHYL-ACCEPTING CHEMOTAXIS PROTEIN MCPB"/>
    <property type="match status" value="1"/>
</dbReference>
<dbReference type="Pfam" id="PF00015">
    <property type="entry name" value="MCPsignal"/>
    <property type="match status" value="1"/>
</dbReference>
<dbReference type="Proteomes" id="UP000068196">
    <property type="component" value="Chromosome"/>
</dbReference>
<dbReference type="GO" id="GO:0007165">
    <property type="term" value="P:signal transduction"/>
    <property type="evidence" value="ECO:0007669"/>
    <property type="project" value="UniProtKB-KW"/>
</dbReference>
<reference evidence="9" key="2">
    <citation type="journal article" date="2016" name="Int. J. Syst. Evol. Microbiol.">
        <title>Caldimicrobium thiodismutans sp. nov., a sulfur-disproportionating bacterium isolated from a hot spring.</title>
        <authorList>
            <person name="Kojima H."/>
            <person name="Umezawa K."/>
            <person name="Fukui M."/>
        </authorList>
    </citation>
    <scope>NUCLEOTIDE SEQUENCE [LARGE SCALE GENOMIC DNA]</scope>
    <source>
        <strain evidence="9">TF1</strain>
    </source>
</reference>
<reference evidence="8 9" key="1">
    <citation type="journal article" date="2016" name="Int. J. Syst. Evol. Microbiol.">
        <title>Caldimicrobium thiodismutans sp. nov., a sulfur-disproportionating bacterium isolated from a hot spring, and emended description of the genus Caldimicrobium.</title>
        <authorList>
            <person name="Kojima H."/>
            <person name="Umezawa K."/>
            <person name="Fukui M."/>
        </authorList>
    </citation>
    <scope>NUCLEOTIDE SEQUENCE [LARGE SCALE GENOMIC DNA]</scope>
    <source>
        <strain evidence="8 9">TF1</strain>
    </source>
</reference>
<dbReference type="STRING" id="1653476.THC_0870"/>
<evidence type="ECO:0008006" key="10">
    <source>
        <dbReference type="Google" id="ProtNLM"/>
    </source>
</evidence>
<dbReference type="GO" id="GO:0016020">
    <property type="term" value="C:membrane"/>
    <property type="evidence" value="ECO:0007669"/>
    <property type="project" value="InterPro"/>
</dbReference>
<evidence type="ECO:0000256" key="2">
    <source>
        <dbReference type="ARBA" id="ARBA00029447"/>
    </source>
</evidence>
<feature type="domain" description="HAMP" evidence="7">
    <location>
        <begin position="351"/>
        <end position="395"/>
    </location>
</feature>
<keyword evidence="9" id="KW-1185">Reference proteome</keyword>
<dbReference type="GO" id="GO:0006935">
    <property type="term" value="P:chemotaxis"/>
    <property type="evidence" value="ECO:0007669"/>
    <property type="project" value="InterPro"/>
</dbReference>
<feature type="domain" description="Methyl-accepting transducer" evidence="6">
    <location>
        <begin position="407"/>
        <end position="629"/>
    </location>
</feature>
<dbReference type="SMART" id="SM00283">
    <property type="entry name" value="MA"/>
    <property type="match status" value="1"/>
</dbReference>
<dbReference type="CDD" id="cd11386">
    <property type="entry name" value="MCP_signal"/>
    <property type="match status" value="1"/>
</dbReference>
<dbReference type="PRINTS" id="PR00260">
    <property type="entry name" value="CHEMTRNSDUCR"/>
</dbReference>
<dbReference type="PROSITE" id="PS50885">
    <property type="entry name" value="HAMP"/>
    <property type="match status" value="1"/>
</dbReference>
<evidence type="ECO:0000256" key="5">
    <source>
        <dbReference type="SAM" id="Phobius"/>
    </source>
</evidence>
<dbReference type="GO" id="GO:0004888">
    <property type="term" value="F:transmembrane signaling receptor activity"/>
    <property type="evidence" value="ECO:0007669"/>
    <property type="project" value="InterPro"/>
</dbReference>
<dbReference type="SUPFAM" id="SSF58104">
    <property type="entry name" value="Methyl-accepting chemotaxis protein (MCP) signaling domain"/>
    <property type="match status" value="1"/>
</dbReference>
<evidence type="ECO:0000256" key="3">
    <source>
        <dbReference type="PROSITE-ProRule" id="PRU00284"/>
    </source>
</evidence>
<dbReference type="InterPro" id="IPR004090">
    <property type="entry name" value="Chemotax_Me-accpt_rcpt"/>
</dbReference>
<name>A0A0U5AVG4_9BACT</name>
<feature type="transmembrane region" description="Helical" evidence="5">
    <location>
        <begin position="15"/>
        <end position="34"/>
    </location>
</feature>
<accession>A0A0U5AVG4</accession>
<gene>
    <name evidence="8" type="ORF">THC_0870</name>
</gene>
<dbReference type="KEGG" id="cthi:THC_0870"/>
<dbReference type="Pfam" id="PF00672">
    <property type="entry name" value="HAMP"/>
    <property type="match status" value="1"/>
</dbReference>
<keyword evidence="5" id="KW-1133">Transmembrane helix</keyword>
<dbReference type="InterPro" id="IPR029150">
    <property type="entry name" value="dCache_3"/>
</dbReference>
<evidence type="ECO:0000256" key="4">
    <source>
        <dbReference type="SAM" id="Coils"/>
    </source>
</evidence>
<proteinExistence type="inferred from homology"/>
<dbReference type="EMBL" id="AP014945">
    <property type="protein sequence ID" value="BAU23256.1"/>
    <property type="molecule type" value="Genomic_DNA"/>
</dbReference>
<keyword evidence="4" id="KW-0175">Coiled coil</keyword>
<sequence length="658" mass="73644">MKVKKSILKQIQRNVFLGLGIYLILIFAGIYVAFKWTYHKEVKSSLEGIKASLKESILLQGDSNFKEALLFAENQDVKRIYLSLKKEGGDLSRVEEKNKEIFQKYGRLLRDTTEPLIKVLERETGVRPKIHFHLPGPRSFVRTWKKPGEDVKLDDLSGFRFAITEAQKSKKPILGLEPGREGLVFRTIVPIISEGELLGSVESGQSLDTYLNNFIKERKDITHFAIILKKDLEKIMDFYIKDGKAKLLDQAILYAQSKDFDPKLLKDVLEHAFKEETFEHGKLYFVRIPLKSFKGEEIGYVVLGRDVSELINLFRGMSFLLIALFIVFALVYYFVLNRSLKGCSANLLSTASAMEELASGRGDLTFRLNVKTEDEIGLLAGYFNQFMETLSNIMRSFVEKVKVLFSGAEKLEDDVKTLESESIAFKERAEFISLSSTEILSSMEEVSKSLQELSSAITEISQRAQDSSGVVRETVSTVESTKDKVEFLKQASSEIGEVVNLINSIAEQTNLLALNASIEAARAGEAGKGFAVVANEVKELARQTQEATQTIAEKIRLLQDSSSEVSTGVEEVVNLIKKVEDASTAIAGAVEEQTIVVNTVADHILGVKDKVMINEEQANQIRNSVDNLVYLAERLKEVSSQVKGVANEIKEITSQFKI</sequence>
<dbReference type="Pfam" id="PF14827">
    <property type="entry name" value="dCache_3"/>
    <property type="match status" value="1"/>
</dbReference>
<dbReference type="InterPro" id="IPR003660">
    <property type="entry name" value="HAMP_dom"/>
</dbReference>
<dbReference type="Gene3D" id="1.10.287.950">
    <property type="entry name" value="Methyl-accepting chemotaxis protein"/>
    <property type="match status" value="1"/>
</dbReference>
<dbReference type="PROSITE" id="PS50111">
    <property type="entry name" value="CHEMOTAXIS_TRANSDUC_2"/>
    <property type="match status" value="1"/>
</dbReference>
<evidence type="ECO:0000313" key="8">
    <source>
        <dbReference type="EMBL" id="BAU23256.1"/>
    </source>
</evidence>
<evidence type="ECO:0000259" key="6">
    <source>
        <dbReference type="PROSITE" id="PS50111"/>
    </source>
</evidence>
<protein>
    <recommendedName>
        <fullName evidence="10">Methyl-accepting chemotaxis protein</fullName>
    </recommendedName>
</protein>
<dbReference type="OrthoDB" id="9765170at2"/>
<evidence type="ECO:0000259" key="7">
    <source>
        <dbReference type="PROSITE" id="PS50885"/>
    </source>
</evidence>
<dbReference type="RefSeq" id="WP_068513841.1">
    <property type="nucleotide sequence ID" value="NZ_AP014945.1"/>
</dbReference>
<dbReference type="InterPro" id="IPR004089">
    <property type="entry name" value="MCPsignal_dom"/>
</dbReference>
<feature type="coiled-coil region" evidence="4">
    <location>
        <begin position="408"/>
        <end position="463"/>
    </location>
</feature>
<organism evidence="8 9">
    <name type="scientific">Caldimicrobium thiodismutans</name>
    <dbReference type="NCBI Taxonomy" id="1653476"/>
    <lineage>
        <taxon>Bacteria</taxon>
        <taxon>Pseudomonadati</taxon>
        <taxon>Thermodesulfobacteriota</taxon>
        <taxon>Thermodesulfobacteria</taxon>
        <taxon>Thermodesulfobacteriales</taxon>
        <taxon>Thermodesulfobacteriaceae</taxon>
        <taxon>Caldimicrobium</taxon>
    </lineage>
</organism>
<evidence type="ECO:0000313" key="9">
    <source>
        <dbReference type="Proteomes" id="UP000068196"/>
    </source>
</evidence>